<evidence type="ECO:0000256" key="3">
    <source>
        <dbReference type="ARBA" id="ARBA00009504"/>
    </source>
</evidence>
<dbReference type="PANTHER" id="PTHR10853">
    <property type="entry name" value="PELOTA"/>
    <property type="match status" value="1"/>
</dbReference>
<dbReference type="InterPro" id="IPR042226">
    <property type="entry name" value="eFR1_2_sf"/>
</dbReference>
<gene>
    <name evidence="9" type="ORF">OJ253_3141</name>
</gene>
<evidence type="ECO:0000256" key="7">
    <source>
        <dbReference type="SAM" id="MobiDB-lite"/>
    </source>
</evidence>
<protein>
    <recommendedName>
        <fullName evidence="4">Eukaryotic peptide chain release factor subunit 1</fullName>
    </recommendedName>
</protein>
<dbReference type="AlphaFoldDB" id="A0A9D5HW45"/>
<dbReference type="Gene3D" id="2.30.30.870">
    <property type="entry name" value="Pelota, domain A"/>
    <property type="match status" value="1"/>
</dbReference>
<evidence type="ECO:0000259" key="8">
    <source>
        <dbReference type="SMART" id="SM01194"/>
    </source>
</evidence>
<dbReference type="GO" id="GO:0070481">
    <property type="term" value="P:nuclear-transcribed mRNA catabolic process, non-stop decay"/>
    <property type="evidence" value="ECO:0007669"/>
    <property type="project" value="InterPro"/>
</dbReference>
<dbReference type="InterPro" id="IPR004405">
    <property type="entry name" value="TF_pelota"/>
</dbReference>
<dbReference type="Pfam" id="PF26356">
    <property type="entry name" value="Pelota_N"/>
    <property type="match status" value="1"/>
</dbReference>
<dbReference type="InterPro" id="IPR005142">
    <property type="entry name" value="eRF1_3"/>
</dbReference>
<organism evidence="9">
    <name type="scientific">Cryptosporidium canis</name>
    <dbReference type="NCBI Taxonomy" id="195482"/>
    <lineage>
        <taxon>Eukaryota</taxon>
        <taxon>Sar</taxon>
        <taxon>Alveolata</taxon>
        <taxon>Apicomplexa</taxon>
        <taxon>Conoidasida</taxon>
        <taxon>Coccidia</taxon>
        <taxon>Eucoccidiorida</taxon>
        <taxon>Eimeriorina</taxon>
        <taxon>Cryptosporidiidae</taxon>
        <taxon>Cryptosporidium</taxon>
    </lineage>
</organism>
<dbReference type="InterPro" id="IPR029064">
    <property type="entry name" value="Ribosomal_eL30-like_sf"/>
</dbReference>
<comment type="cofactor">
    <cofactor evidence="1">
        <name>a divalent metal cation</name>
        <dbReference type="ChEBI" id="CHEBI:60240"/>
    </cofactor>
</comment>
<feature type="region of interest" description="Disordered" evidence="7">
    <location>
        <begin position="378"/>
        <end position="457"/>
    </location>
</feature>
<name>A0A9D5HW45_9CRYT</name>
<dbReference type="Pfam" id="PF03464">
    <property type="entry name" value="eRF1_2"/>
    <property type="match status" value="1"/>
</dbReference>
<dbReference type="InterPro" id="IPR038069">
    <property type="entry name" value="Pelota/DOM34_N"/>
</dbReference>
<dbReference type="GO" id="GO:0005737">
    <property type="term" value="C:cytoplasm"/>
    <property type="evidence" value="ECO:0007669"/>
    <property type="project" value="UniProtKB-SubCell"/>
</dbReference>
<accession>A0A9D5HW45</accession>
<comment type="similarity">
    <text evidence="3">Belongs to the eukaryotic release factor 1 family. Pelota subfamily.</text>
</comment>
<evidence type="ECO:0000256" key="5">
    <source>
        <dbReference type="ARBA" id="ARBA00022490"/>
    </source>
</evidence>
<comment type="subcellular location">
    <subcellularLocation>
        <location evidence="2">Cytoplasm</location>
    </subcellularLocation>
</comment>
<dbReference type="GO" id="GO:0070966">
    <property type="term" value="P:nuclear-transcribed mRNA catabolic process, no-go decay"/>
    <property type="evidence" value="ECO:0007669"/>
    <property type="project" value="InterPro"/>
</dbReference>
<dbReference type="GO" id="GO:0032790">
    <property type="term" value="P:ribosome disassembly"/>
    <property type="evidence" value="ECO:0007669"/>
    <property type="project" value="TreeGrafter"/>
</dbReference>
<dbReference type="OrthoDB" id="10249111at2759"/>
<evidence type="ECO:0000256" key="1">
    <source>
        <dbReference type="ARBA" id="ARBA00001968"/>
    </source>
</evidence>
<dbReference type="SUPFAM" id="SSF53137">
    <property type="entry name" value="Translational machinery components"/>
    <property type="match status" value="1"/>
</dbReference>
<dbReference type="SUPFAM" id="SSF55315">
    <property type="entry name" value="L30e-like"/>
    <property type="match status" value="1"/>
</dbReference>
<dbReference type="InterPro" id="IPR058547">
    <property type="entry name" value="Pelota_N"/>
</dbReference>
<dbReference type="GO" id="GO:0070651">
    <property type="term" value="P:nonfunctional rRNA decay"/>
    <property type="evidence" value="ECO:0007669"/>
    <property type="project" value="TreeGrafter"/>
</dbReference>
<dbReference type="GO" id="GO:0046872">
    <property type="term" value="F:metal ion binding"/>
    <property type="evidence" value="ECO:0007669"/>
    <property type="project" value="UniProtKB-KW"/>
</dbReference>
<dbReference type="PANTHER" id="PTHR10853:SF0">
    <property type="entry name" value="PROTEIN PELOTA HOMOLOG"/>
    <property type="match status" value="1"/>
</dbReference>
<feature type="compositionally biased region" description="Basic and acidic residues" evidence="7">
    <location>
        <begin position="404"/>
        <end position="417"/>
    </location>
</feature>
<dbReference type="SMART" id="SM01194">
    <property type="entry name" value="eRF1_1"/>
    <property type="match status" value="1"/>
</dbReference>
<keyword evidence="6" id="KW-0479">Metal-binding</keyword>
<keyword evidence="5" id="KW-0963">Cytoplasm</keyword>
<dbReference type="Pfam" id="PF03465">
    <property type="entry name" value="eRF1_3"/>
    <property type="match status" value="1"/>
</dbReference>
<proteinExistence type="inferred from homology"/>
<dbReference type="Gene3D" id="3.30.420.60">
    <property type="entry name" value="eRF1 domain 2"/>
    <property type="match status" value="1"/>
</dbReference>
<dbReference type="Gene3D" id="3.30.1330.30">
    <property type="match status" value="1"/>
</dbReference>
<dbReference type="InterPro" id="IPR005140">
    <property type="entry name" value="eRF1_Pelota-like_N"/>
</dbReference>
<dbReference type="GO" id="GO:0071025">
    <property type="term" value="P:RNA surveillance"/>
    <property type="evidence" value="ECO:0007669"/>
    <property type="project" value="InterPro"/>
</dbReference>
<dbReference type="Proteomes" id="UP001067231">
    <property type="component" value="Unassembled WGS sequence"/>
</dbReference>
<dbReference type="SUPFAM" id="SSF159065">
    <property type="entry name" value="Dom34/Pelota N-terminal domain-like"/>
    <property type="match status" value="1"/>
</dbReference>
<dbReference type="FunFam" id="2.30.30.870:FF:000001">
    <property type="entry name" value="Protein pelota homolog"/>
    <property type="match status" value="1"/>
</dbReference>
<evidence type="ECO:0000256" key="6">
    <source>
        <dbReference type="ARBA" id="ARBA00022723"/>
    </source>
</evidence>
<comment type="caution">
    <text evidence="9">The sequence shown here is derived from an EMBL/GenBank/DDBJ whole genome shotgun (WGS) entry which is preliminary data.</text>
</comment>
<evidence type="ECO:0000313" key="9">
    <source>
        <dbReference type="EMBL" id="KAJ1605498.1"/>
    </source>
</evidence>
<evidence type="ECO:0000256" key="2">
    <source>
        <dbReference type="ARBA" id="ARBA00004496"/>
    </source>
</evidence>
<dbReference type="InterPro" id="IPR005141">
    <property type="entry name" value="eRF1_2"/>
</dbReference>
<dbReference type="NCBIfam" id="TIGR00111">
    <property type="entry name" value="pelota"/>
    <property type="match status" value="1"/>
</dbReference>
<dbReference type="EMBL" id="JAPCXC010000098">
    <property type="protein sequence ID" value="KAJ1605498.1"/>
    <property type="molecule type" value="Genomic_DNA"/>
</dbReference>
<sequence length="457" mass="51434">MKLLKAKNSGSGFGYVRLKVETEDDIWDLYNLILSGDSVRSVTYRKTHKENLSGSVSVKVHKLVLTIIVKSTDYSSQSLRVSGFNAIDNEYIKMGQHHTMELKVGSELILYKRSWDWLARSRLEESCNKKIGTGDDILVLLVGSGVANMFLVTSQKTVKLFGVTHNITRGQHSNHPYRESKNKFFQMITQSLVSHLSLDSVDNIILGGPGFYKDDFFKYLMDSNNHKDKDLTGVLKRKKHIFIFAKTSSVFQPSIDEILLSEEFQEKLKDTKAFQQVKLIEHFQHLLATNPDLVCYGLKSTEAALSGGAVETLMVSENLVRSDSLKIRSKLANITEMNNRLGGKTCVFPSTHNSGKTLENMSGIAAILRFPVEHFQDTQEEDADAGHPVSGDPAKNDSQGQDFDWFKKEKDEIKRQQESQPDDSIESQLQQNAPGNDHFLANLKNEQDATDIPLNNE</sequence>
<evidence type="ECO:0000256" key="4">
    <source>
        <dbReference type="ARBA" id="ARBA00013382"/>
    </source>
</evidence>
<reference evidence="9" key="1">
    <citation type="submission" date="2022-10" db="EMBL/GenBank/DDBJ databases">
        <title>Adaptive evolution leads to modifications in subtelomeric GC content in a zoonotic Cryptosporidium species.</title>
        <authorList>
            <person name="Li J."/>
            <person name="Feng Y."/>
            <person name="Xiao L."/>
        </authorList>
    </citation>
    <scope>NUCLEOTIDE SEQUENCE</scope>
    <source>
        <strain evidence="9">33844</strain>
    </source>
</reference>
<feature type="domain" description="eRF1/Pelota-like N-terminal" evidence="8">
    <location>
        <begin position="1"/>
        <end position="128"/>
    </location>
</feature>